<dbReference type="SUPFAM" id="SSF141986">
    <property type="entry name" value="LD-carboxypeptidase A C-terminal domain-like"/>
    <property type="match status" value="1"/>
</dbReference>
<evidence type="ECO:0000256" key="3">
    <source>
        <dbReference type="ARBA" id="ARBA00022670"/>
    </source>
</evidence>
<dbReference type="MEROPS" id="S66.002"/>
<dbReference type="InterPro" id="IPR040921">
    <property type="entry name" value="Peptidase_S66C"/>
</dbReference>
<dbReference type="GO" id="GO:0008236">
    <property type="term" value="F:serine-type peptidase activity"/>
    <property type="evidence" value="ECO:0007669"/>
    <property type="project" value="UniProtKB-KW"/>
</dbReference>
<gene>
    <name evidence="8" type="ORF">UBAL3_74420048</name>
</gene>
<dbReference type="GO" id="GO:0004180">
    <property type="term" value="F:carboxypeptidase activity"/>
    <property type="evidence" value="ECO:0007669"/>
    <property type="project" value="UniProtKB-KW"/>
</dbReference>
<dbReference type="PANTHER" id="PTHR30237:SF2">
    <property type="entry name" value="MUREIN TETRAPEPTIDE CARBOXYPEPTIDASE"/>
    <property type="match status" value="1"/>
</dbReference>
<dbReference type="InterPro" id="IPR040449">
    <property type="entry name" value="Peptidase_S66_N"/>
</dbReference>
<comment type="similarity">
    <text evidence="1">Belongs to the peptidase S66 family.</text>
</comment>
<keyword evidence="2 8" id="KW-0121">Carboxypeptidase</keyword>
<dbReference type="Pfam" id="PF02016">
    <property type="entry name" value="Peptidase_S66"/>
    <property type="match status" value="1"/>
</dbReference>
<reference evidence="8 9" key="1">
    <citation type="journal article" date="2009" name="Appl. Environ. Microbiol.">
        <title>Community genomic and proteomic analyses of chemoautotrophic iron-oxidizing "Leptospirillum rubarum" (Group II) and "Leptospirillum ferrodiazotrophum" (Group III) bacteria in acid mine drainage biofilms.</title>
        <authorList>
            <person name="Goltsman D.S."/>
            <person name="Denef V.J."/>
            <person name="Singer S.W."/>
            <person name="VerBerkmoes N.C."/>
            <person name="Lefsrud M."/>
            <person name="Mueller R.S."/>
            <person name="Dick G.J."/>
            <person name="Sun C.L."/>
            <person name="Wheeler K.E."/>
            <person name="Zemla A."/>
            <person name="Baker B.J."/>
            <person name="Hauser L."/>
            <person name="Land M."/>
            <person name="Shah M.B."/>
            <person name="Thelen M.P."/>
            <person name="Hettich R.L."/>
            <person name="Banfield J.F."/>
        </authorList>
    </citation>
    <scope>NUCLEOTIDE SEQUENCE [LARGE SCALE GENOMIC DNA]</scope>
</reference>
<name>C6HUY0_9BACT</name>
<dbReference type="PANTHER" id="PTHR30237">
    <property type="entry name" value="MURAMOYLTETRAPEPTIDE CARBOXYPEPTIDASE"/>
    <property type="match status" value="1"/>
</dbReference>
<evidence type="ECO:0000256" key="5">
    <source>
        <dbReference type="ARBA" id="ARBA00022825"/>
    </source>
</evidence>
<dbReference type="EMBL" id="GG693859">
    <property type="protein sequence ID" value="EES53591.1"/>
    <property type="molecule type" value="Genomic_DNA"/>
</dbReference>
<keyword evidence="4" id="KW-0378">Hydrolase</keyword>
<dbReference type="CDD" id="cd07025">
    <property type="entry name" value="Peptidase_S66"/>
    <property type="match status" value="1"/>
</dbReference>
<evidence type="ECO:0000259" key="6">
    <source>
        <dbReference type="Pfam" id="PF02016"/>
    </source>
</evidence>
<protein>
    <submittedName>
        <fullName evidence="8">Putative LD-carboxypeptidase family protein</fullName>
    </submittedName>
</protein>
<dbReference type="Gene3D" id="3.50.30.60">
    <property type="entry name" value="LD-carboxypeptidase A C-terminal domain-like"/>
    <property type="match status" value="1"/>
</dbReference>
<dbReference type="Gene3D" id="3.40.50.10740">
    <property type="entry name" value="Class I glutamine amidotransferase-like"/>
    <property type="match status" value="1"/>
</dbReference>
<evidence type="ECO:0000313" key="8">
    <source>
        <dbReference type="EMBL" id="EES53591.1"/>
    </source>
</evidence>
<keyword evidence="3" id="KW-0645">Protease</keyword>
<dbReference type="Pfam" id="PF17676">
    <property type="entry name" value="Peptidase_S66C"/>
    <property type="match status" value="1"/>
</dbReference>
<sequence length="313" mass="34121">MPPLRPSRPLRQGDRLLLPRPSLGRPFPEWETVLARLEGVGLYPELFGEEEPGAGPYLATDPVRGRDFTRALSAGVPGVLSYRAGSGAIRLLETWTPPPFPDPDHIPLFCGFSDATYLHAALWRHSHLVTFWGPTARELVSAETFLLWWSMVSGDVREGDCLPLGECRSIRQGEASGRLLGGNLESLAHLSGTSFMPDLSGAILLIEDVDEPLYAVDRALRTLALAGSLRDLKGVVMGPFLRLAPRDDDPVREAEDLVLSVVGEIPVLYSSLPGHGRPMSTWPLGVEVSMECPPAGSGHPPRIRLLESPFTRS</sequence>
<dbReference type="Proteomes" id="UP000009374">
    <property type="component" value="Unassembled WGS sequence"/>
</dbReference>
<evidence type="ECO:0000256" key="2">
    <source>
        <dbReference type="ARBA" id="ARBA00022645"/>
    </source>
</evidence>
<dbReference type="InterPro" id="IPR027461">
    <property type="entry name" value="Carboxypeptidase_A_C_sf"/>
</dbReference>
<proteinExistence type="inferred from homology"/>
<keyword evidence="9" id="KW-1185">Reference proteome</keyword>
<organism evidence="8 9">
    <name type="scientific">Leptospirillum ferrodiazotrophum</name>
    <dbReference type="NCBI Taxonomy" id="412449"/>
    <lineage>
        <taxon>Bacteria</taxon>
        <taxon>Pseudomonadati</taxon>
        <taxon>Nitrospirota</taxon>
        <taxon>Nitrospiria</taxon>
        <taxon>Nitrospirales</taxon>
        <taxon>Nitrospiraceae</taxon>
        <taxon>Leptospirillum</taxon>
    </lineage>
</organism>
<keyword evidence="5" id="KW-0720">Serine protease</keyword>
<evidence type="ECO:0000256" key="1">
    <source>
        <dbReference type="ARBA" id="ARBA00010233"/>
    </source>
</evidence>
<dbReference type="InterPro" id="IPR027478">
    <property type="entry name" value="LdcA_N"/>
</dbReference>
<dbReference type="AlphaFoldDB" id="C6HUY0"/>
<evidence type="ECO:0000259" key="7">
    <source>
        <dbReference type="Pfam" id="PF17676"/>
    </source>
</evidence>
<dbReference type="GO" id="GO:0006508">
    <property type="term" value="P:proteolysis"/>
    <property type="evidence" value="ECO:0007669"/>
    <property type="project" value="UniProtKB-KW"/>
</dbReference>
<feature type="domain" description="LD-carboxypeptidase C-terminal" evidence="7">
    <location>
        <begin position="176"/>
        <end position="289"/>
    </location>
</feature>
<accession>C6HUY0</accession>
<evidence type="ECO:0000313" key="9">
    <source>
        <dbReference type="Proteomes" id="UP000009374"/>
    </source>
</evidence>
<evidence type="ECO:0000256" key="4">
    <source>
        <dbReference type="ARBA" id="ARBA00022801"/>
    </source>
</evidence>
<dbReference type="InterPro" id="IPR029062">
    <property type="entry name" value="Class_I_gatase-like"/>
</dbReference>
<feature type="domain" description="LD-carboxypeptidase N-terminal" evidence="6">
    <location>
        <begin position="27"/>
        <end position="133"/>
    </location>
</feature>
<dbReference type="SUPFAM" id="SSF52317">
    <property type="entry name" value="Class I glutamine amidotransferase-like"/>
    <property type="match status" value="1"/>
</dbReference>
<dbReference type="InterPro" id="IPR003507">
    <property type="entry name" value="S66_fam"/>
</dbReference>